<organism evidence="1 2">
    <name type="scientific">Imhoffiella purpurea</name>
    <dbReference type="NCBI Taxonomy" id="1249627"/>
    <lineage>
        <taxon>Bacteria</taxon>
        <taxon>Pseudomonadati</taxon>
        <taxon>Pseudomonadota</taxon>
        <taxon>Gammaproteobacteria</taxon>
        <taxon>Chromatiales</taxon>
        <taxon>Chromatiaceae</taxon>
        <taxon>Imhoffiella</taxon>
    </lineage>
</organism>
<evidence type="ECO:0000313" key="2">
    <source>
        <dbReference type="Proteomes" id="UP000019460"/>
    </source>
</evidence>
<proteinExistence type="predicted"/>
<name>W9V7A0_9GAMM</name>
<reference evidence="1 2" key="1">
    <citation type="submission" date="2012-11" db="EMBL/GenBank/DDBJ databases">
        <title>Genome assembly of Thiorhodococcus sp. AK35.</title>
        <authorList>
            <person name="Nupur N."/>
            <person name="Khatri I."/>
            <person name="Subramanian S."/>
            <person name="Pinnaka A."/>
        </authorList>
    </citation>
    <scope>NUCLEOTIDE SEQUENCE [LARGE SCALE GENOMIC DNA]</scope>
    <source>
        <strain evidence="1 2">AK35</strain>
    </source>
</reference>
<accession>W9V7A0</accession>
<dbReference type="STRING" id="1249627.D779_1397"/>
<dbReference type="AlphaFoldDB" id="W9V7A0"/>
<keyword evidence="2" id="KW-1185">Reference proteome</keyword>
<evidence type="ECO:0000313" key="1">
    <source>
        <dbReference type="EMBL" id="EXJ15433.1"/>
    </source>
</evidence>
<dbReference type="EMBL" id="AONC01000026">
    <property type="protein sequence ID" value="EXJ15433.1"/>
    <property type="molecule type" value="Genomic_DNA"/>
</dbReference>
<dbReference type="Proteomes" id="UP000019460">
    <property type="component" value="Unassembled WGS sequence"/>
</dbReference>
<gene>
    <name evidence="1" type="ORF">D779_1397</name>
</gene>
<protein>
    <submittedName>
        <fullName evidence="1">Uncharacterized protein</fullName>
    </submittedName>
</protein>
<comment type="caution">
    <text evidence="1">The sequence shown here is derived from an EMBL/GenBank/DDBJ whole genome shotgun (WGS) entry which is preliminary data.</text>
</comment>
<sequence length="60" mass="6427">MLHPGKRRLFPAVSLQRPCRRGLCWIDGVVQWVCPAGHHGMATCPIPKAGAGGGKPEARP</sequence>